<dbReference type="AlphaFoldDB" id="A0A6C0AHY8"/>
<dbReference type="PROSITE" id="PS51857">
    <property type="entry name" value="CSD_2"/>
    <property type="match status" value="1"/>
</dbReference>
<sequence>MPEMFTGIVKWFNNKSGYGFIHHEQEDIFVHYQQLVVPPDVYKYLVQGEYVNFHKKELTDNQHKCMAVNVTGVGGGPLMCETRQKMKETRVEPPVTPS</sequence>
<evidence type="ECO:0000259" key="1">
    <source>
        <dbReference type="PROSITE" id="PS51857"/>
    </source>
</evidence>
<dbReference type="InterPro" id="IPR011129">
    <property type="entry name" value="CSD"/>
</dbReference>
<feature type="domain" description="CSD" evidence="1">
    <location>
        <begin position="4"/>
        <end position="72"/>
    </location>
</feature>
<dbReference type="InterPro" id="IPR002059">
    <property type="entry name" value="CSP_DNA-bd"/>
</dbReference>
<dbReference type="SMART" id="SM00357">
    <property type="entry name" value="CSP"/>
    <property type="match status" value="1"/>
</dbReference>
<dbReference type="EMBL" id="MN740625">
    <property type="protein sequence ID" value="QHS78961.1"/>
    <property type="molecule type" value="Genomic_DNA"/>
</dbReference>
<reference evidence="2" key="1">
    <citation type="journal article" date="2020" name="Nature">
        <title>Giant virus diversity and host interactions through global metagenomics.</title>
        <authorList>
            <person name="Schulz F."/>
            <person name="Roux S."/>
            <person name="Paez-Espino D."/>
            <person name="Jungbluth S."/>
            <person name="Walsh D.A."/>
            <person name="Denef V.J."/>
            <person name="McMahon K.D."/>
            <person name="Konstantinidis K.T."/>
            <person name="Eloe-Fadrosh E.A."/>
            <person name="Kyrpides N.C."/>
            <person name="Woyke T."/>
        </authorList>
    </citation>
    <scope>NUCLEOTIDE SEQUENCE</scope>
    <source>
        <strain evidence="2">GVMAG-S-1035118-87</strain>
    </source>
</reference>
<dbReference type="InterPro" id="IPR012340">
    <property type="entry name" value="NA-bd_OB-fold"/>
</dbReference>
<dbReference type="PANTHER" id="PTHR46565">
    <property type="entry name" value="COLD SHOCK DOMAIN PROTEIN 2"/>
    <property type="match status" value="1"/>
</dbReference>
<dbReference type="Pfam" id="PF00313">
    <property type="entry name" value="CSD"/>
    <property type="match status" value="1"/>
</dbReference>
<accession>A0A6C0AHY8</accession>
<dbReference type="GO" id="GO:0003676">
    <property type="term" value="F:nucleic acid binding"/>
    <property type="evidence" value="ECO:0007669"/>
    <property type="project" value="InterPro"/>
</dbReference>
<dbReference type="Gene3D" id="2.40.50.140">
    <property type="entry name" value="Nucleic acid-binding proteins"/>
    <property type="match status" value="1"/>
</dbReference>
<dbReference type="CDD" id="cd04458">
    <property type="entry name" value="CSP_CDS"/>
    <property type="match status" value="1"/>
</dbReference>
<evidence type="ECO:0000313" key="2">
    <source>
        <dbReference type="EMBL" id="QHS78961.1"/>
    </source>
</evidence>
<dbReference type="PANTHER" id="PTHR46565:SF20">
    <property type="entry name" value="COLD SHOCK DOMAIN-CONTAINING PROTEIN 4"/>
    <property type="match status" value="1"/>
</dbReference>
<organism evidence="2">
    <name type="scientific">viral metagenome</name>
    <dbReference type="NCBI Taxonomy" id="1070528"/>
    <lineage>
        <taxon>unclassified sequences</taxon>
        <taxon>metagenomes</taxon>
        <taxon>organismal metagenomes</taxon>
    </lineage>
</organism>
<protein>
    <recommendedName>
        <fullName evidence="1">CSD domain-containing protein</fullName>
    </recommendedName>
</protein>
<name>A0A6C0AHY8_9ZZZZ</name>
<proteinExistence type="predicted"/>
<dbReference type="SUPFAM" id="SSF50249">
    <property type="entry name" value="Nucleic acid-binding proteins"/>
    <property type="match status" value="1"/>
</dbReference>